<proteinExistence type="inferred from homology"/>
<keyword evidence="5" id="KW-1003">Cell membrane</keyword>
<evidence type="ECO:0000313" key="12">
    <source>
        <dbReference type="EMBL" id="KZD03403.1"/>
    </source>
</evidence>
<comment type="similarity">
    <text evidence="2">Belongs to the FliJ family.</text>
</comment>
<organism evidence="12 13">
    <name type="scientific">Oceanibaculum pacificum</name>
    <dbReference type="NCBI Taxonomy" id="580166"/>
    <lineage>
        <taxon>Bacteria</taxon>
        <taxon>Pseudomonadati</taxon>
        <taxon>Pseudomonadota</taxon>
        <taxon>Alphaproteobacteria</taxon>
        <taxon>Rhodospirillales</taxon>
        <taxon>Oceanibaculaceae</taxon>
        <taxon>Oceanibaculum</taxon>
    </lineage>
</organism>
<evidence type="ECO:0000256" key="11">
    <source>
        <dbReference type="SAM" id="Coils"/>
    </source>
</evidence>
<evidence type="ECO:0000256" key="7">
    <source>
        <dbReference type="ARBA" id="ARBA00022795"/>
    </source>
</evidence>
<keyword evidence="13" id="KW-1185">Reference proteome</keyword>
<dbReference type="Gene3D" id="1.10.287.1700">
    <property type="match status" value="1"/>
</dbReference>
<keyword evidence="11" id="KW-0175">Coiled coil</keyword>
<evidence type="ECO:0000256" key="1">
    <source>
        <dbReference type="ARBA" id="ARBA00004413"/>
    </source>
</evidence>
<dbReference type="EMBL" id="LPXN01000146">
    <property type="protein sequence ID" value="KZD03403.1"/>
    <property type="molecule type" value="Genomic_DNA"/>
</dbReference>
<keyword evidence="7" id="KW-1005">Bacterial flagellum biogenesis</keyword>
<keyword evidence="8" id="KW-0653">Protein transport</keyword>
<dbReference type="OrthoDB" id="7273723at2"/>
<dbReference type="GO" id="GO:0015031">
    <property type="term" value="P:protein transport"/>
    <property type="evidence" value="ECO:0007669"/>
    <property type="project" value="UniProtKB-KW"/>
</dbReference>
<name>A0A154VQ15_9PROT</name>
<dbReference type="GO" id="GO:0071973">
    <property type="term" value="P:bacterial-type flagellum-dependent cell motility"/>
    <property type="evidence" value="ECO:0007669"/>
    <property type="project" value="InterPro"/>
</dbReference>
<evidence type="ECO:0000256" key="4">
    <source>
        <dbReference type="ARBA" id="ARBA00022448"/>
    </source>
</evidence>
<dbReference type="GO" id="GO:0044781">
    <property type="term" value="P:bacterial-type flagellum organization"/>
    <property type="evidence" value="ECO:0007669"/>
    <property type="project" value="UniProtKB-KW"/>
</dbReference>
<accession>A0A154VQ15</accession>
<feature type="coiled-coil region" evidence="11">
    <location>
        <begin position="8"/>
        <end position="127"/>
    </location>
</feature>
<reference evidence="12 13" key="1">
    <citation type="submission" date="2015-12" db="EMBL/GenBank/DDBJ databases">
        <title>Genome sequence of Oceanibaculum pacificum MCCC 1A02656.</title>
        <authorList>
            <person name="Lu L."/>
            <person name="Lai Q."/>
            <person name="Shao Z."/>
            <person name="Qian P."/>
        </authorList>
    </citation>
    <scope>NUCLEOTIDE SEQUENCE [LARGE SCALE GENOMIC DNA]</scope>
    <source>
        <strain evidence="12 13">MCCC 1A02656</strain>
    </source>
</reference>
<keyword evidence="4" id="KW-0813">Transport</keyword>
<evidence type="ECO:0000256" key="8">
    <source>
        <dbReference type="ARBA" id="ARBA00022927"/>
    </source>
</evidence>
<evidence type="ECO:0000313" key="13">
    <source>
        <dbReference type="Proteomes" id="UP000076400"/>
    </source>
</evidence>
<dbReference type="GO" id="GO:0005886">
    <property type="term" value="C:plasma membrane"/>
    <property type="evidence" value="ECO:0007669"/>
    <property type="project" value="UniProtKB-SubCell"/>
</dbReference>
<dbReference type="InterPro" id="IPR053716">
    <property type="entry name" value="Flag_assembly_chemotaxis_eff"/>
</dbReference>
<dbReference type="RefSeq" id="WP_067559104.1">
    <property type="nucleotide sequence ID" value="NZ_LPXN01000146.1"/>
</dbReference>
<evidence type="ECO:0000256" key="6">
    <source>
        <dbReference type="ARBA" id="ARBA00022500"/>
    </source>
</evidence>
<dbReference type="GO" id="GO:0009288">
    <property type="term" value="C:bacterial-type flagellum"/>
    <property type="evidence" value="ECO:0007669"/>
    <property type="project" value="InterPro"/>
</dbReference>
<evidence type="ECO:0000256" key="3">
    <source>
        <dbReference type="ARBA" id="ARBA00020392"/>
    </source>
</evidence>
<evidence type="ECO:0000256" key="9">
    <source>
        <dbReference type="ARBA" id="ARBA00023136"/>
    </source>
</evidence>
<evidence type="ECO:0000256" key="2">
    <source>
        <dbReference type="ARBA" id="ARBA00010004"/>
    </source>
</evidence>
<sequence length="139" mass="16242">MKALATLIRLHTHQLDEKRRALAQAQDRLERARDDLRRLEEEMVAEKRQATEVYESGLTYGAYVQAAKQRRLLIEARIAQLEQEALAALERVTEAFAELKKYEITKANREKQALEEANRVEQALLDEMGLAMHRRKQER</sequence>
<dbReference type="Pfam" id="PF02050">
    <property type="entry name" value="FliJ"/>
    <property type="match status" value="1"/>
</dbReference>
<dbReference type="GO" id="GO:0006935">
    <property type="term" value="P:chemotaxis"/>
    <property type="evidence" value="ECO:0007669"/>
    <property type="project" value="UniProtKB-KW"/>
</dbReference>
<keyword evidence="10" id="KW-1006">Bacterial flagellum protein export</keyword>
<evidence type="ECO:0000256" key="10">
    <source>
        <dbReference type="ARBA" id="ARBA00023225"/>
    </source>
</evidence>
<comment type="caution">
    <text evidence="12">The sequence shown here is derived from an EMBL/GenBank/DDBJ whole genome shotgun (WGS) entry which is preliminary data.</text>
</comment>
<protein>
    <recommendedName>
        <fullName evidence="3">Flagellar FliJ protein</fullName>
    </recommendedName>
</protein>
<comment type="subcellular location">
    <subcellularLocation>
        <location evidence="1">Cell membrane</location>
        <topology evidence="1">Peripheral membrane protein</topology>
        <orientation evidence="1">Cytoplasmic side</orientation>
    </subcellularLocation>
</comment>
<evidence type="ECO:0000256" key="5">
    <source>
        <dbReference type="ARBA" id="ARBA00022475"/>
    </source>
</evidence>
<dbReference type="Proteomes" id="UP000076400">
    <property type="component" value="Unassembled WGS sequence"/>
</dbReference>
<dbReference type="InterPro" id="IPR012823">
    <property type="entry name" value="Flagell_FliJ"/>
</dbReference>
<dbReference type="STRING" id="580166.AUP43_13110"/>
<keyword evidence="9" id="KW-0472">Membrane</keyword>
<gene>
    <name evidence="12" type="ORF">AUP43_13110</name>
</gene>
<keyword evidence="6" id="KW-0145">Chemotaxis</keyword>
<dbReference type="AlphaFoldDB" id="A0A154VQ15"/>